<sequence>MGQQAGATTRGRRVFHRIYGGLLGLVLATAVHAAEERGPVTNMPLPRFVSLKAEEGNVRRGPSLSHRIDWVFTRRNMPLEVVAEFGHWRKVRDREGAGGWVHYSLLSGVRTALVEEDMAAFRMKPDDEAPINARAEAGVVARVGECTPDWCWVSAGGQRGWVRKTALWGVKPGEILE</sequence>
<keyword evidence="2" id="KW-1185">Reference proteome</keyword>
<dbReference type="InterPro" id="IPR010466">
    <property type="entry name" value="DUF1058"/>
</dbReference>
<reference evidence="2" key="1">
    <citation type="submission" date="2016-11" db="EMBL/GenBank/DDBJ databases">
        <authorList>
            <person name="Varghese N."/>
            <person name="Submissions S."/>
        </authorList>
    </citation>
    <scope>NUCLEOTIDE SEQUENCE [LARGE SCALE GENOMIC DNA]</scope>
    <source>
        <strain evidence="2">DSM 29440</strain>
    </source>
</reference>
<dbReference type="AlphaFoldDB" id="A0A1N6E5M1"/>
<dbReference type="RefSeq" id="WP_084192875.1">
    <property type="nucleotide sequence ID" value="NZ_FSRL01000001.1"/>
</dbReference>
<name>A0A1N6E5M1_9RHOB</name>
<evidence type="ECO:0000313" key="1">
    <source>
        <dbReference type="EMBL" id="SIN78291.1"/>
    </source>
</evidence>
<dbReference type="OrthoDB" id="9810773at2"/>
<evidence type="ECO:0000313" key="2">
    <source>
        <dbReference type="Proteomes" id="UP000184932"/>
    </source>
</evidence>
<dbReference type="Proteomes" id="UP000184932">
    <property type="component" value="Unassembled WGS sequence"/>
</dbReference>
<dbReference type="Pfam" id="PF06347">
    <property type="entry name" value="SH3_4"/>
    <property type="match status" value="2"/>
</dbReference>
<gene>
    <name evidence="1" type="ORF">SAMN05444002_0358</name>
</gene>
<dbReference type="STRING" id="1217970.SAMN05444002_0358"/>
<organism evidence="1 2">
    <name type="scientific">Vannielia litorea</name>
    <dbReference type="NCBI Taxonomy" id="1217970"/>
    <lineage>
        <taxon>Bacteria</taxon>
        <taxon>Pseudomonadati</taxon>
        <taxon>Pseudomonadota</taxon>
        <taxon>Alphaproteobacteria</taxon>
        <taxon>Rhodobacterales</taxon>
        <taxon>Paracoccaceae</taxon>
        <taxon>Vannielia</taxon>
    </lineage>
</organism>
<protein>
    <submittedName>
        <fullName evidence="1">SH3-like domain-containing protein</fullName>
    </submittedName>
</protein>
<dbReference type="Gene3D" id="2.30.30.40">
    <property type="entry name" value="SH3 Domains"/>
    <property type="match status" value="1"/>
</dbReference>
<proteinExistence type="predicted"/>
<dbReference type="EMBL" id="FSRL01000001">
    <property type="protein sequence ID" value="SIN78291.1"/>
    <property type="molecule type" value="Genomic_DNA"/>
</dbReference>
<accession>A0A1N6E5M1</accession>